<dbReference type="InterPro" id="IPR023159">
    <property type="entry name" value="SO1590-like_sf"/>
</dbReference>
<dbReference type="Gene3D" id="2.40.350.10">
    <property type="entry name" value="SO1590-like"/>
    <property type="match status" value="1"/>
</dbReference>
<comment type="caution">
    <text evidence="1">The sequence shown here is derived from an EMBL/GenBank/DDBJ whole genome shotgun (WGS) entry which is preliminary data.</text>
</comment>
<dbReference type="RefSeq" id="WP_314199188.1">
    <property type="nucleotide sequence ID" value="NZ_JAVTLL010000004.1"/>
</dbReference>
<sequence length="141" mass="14495">MRASGTFKVADFTPAPVPAPGIETAVPVGVATMEKSYEGEVAGRSATLFTAAYDQGTGVGTYVAMESFEGSLGGRAGAFNFAHSATTLGEFRGSEFFVIVPGSGTGELAGITGSGGLVIDADGTHRMWFEYELDAQRPSDA</sequence>
<organism evidence="1 2">
    <name type="scientific">Streptomyces justiciae</name>
    <dbReference type="NCBI Taxonomy" id="2780140"/>
    <lineage>
        <taxon>Bacteria</taxon>
        <taxon>Bacillati</taxon>
        <taxon>Actinomycetota</taxon>
        <taxon>Actinomycetes</taxon>
        <taxon>Kitasatosporales</taxon>
        <taxon>Streptomycetaceae</taxon>
        <taxon>Streptomyces</taxon>
    </lineage>
</organism>
<evidence type="ECO:0000313" key="2">
    <source>
        <dbReference type="Proteomes" id="UP001257948"/>
    </source>
</evidence>
<dbReference type="Proteomes" id="UP001257948">
    <property type="component" value="Unassembled WGS sequence"/>
</dbReference>
<dbReference type="InterPro" id="IPR021607">
    <property type="entry name" value="DUF3224"/>
</dbReference>
<dbReference type="Pfam" id="PF11528">
    <property type="entry name" value="DUF3224"/>
    <property type="match status" value="1"/>
</dbReference>
<dbReference type="SUPFAM" id="SSF159238">
    <property type="entry name" value="SO1590-like"/>
    <property type="match status" value="1"/>
</dbReference>
<proteinExistence type="predicted"/>
<evidence type="ECO:0000313" key="1">
    <source>
        <dbReference type="EMBL" id="MDT7840556.1"/>
    </source>
</evidence>
<keyword evidence="2" id="KW-1185">Reference proteome</keyword>
<reference evidence="2" key="1">
    <citation type="submission" date="2023-07" db="EMBL/GenBank/DDBJ databases">
        <title>Draft genome sequence of the endophytic actinobacterium Streptomyces justiciae WPN32, a potential antibiotic producer.</title>
        <authorList>
            <person name="Yasawong M."/>
            <person name="Pana W."/>
            <person name="Ganta P."/>
            <person name="Santapan N."/>
            <person name="Songngamsuk T."/>
            <person name="Phatcharaharikarn M."/>
            <person name="Kerdtoob S."/>
            <person name="Nantapong N."/>
        </authorList>
    </citation>
    <scope>NUCLEOTIDE SEQUENCE [LARGE SCALE GENOMIC DNA]</scope>
    <source>
        <strain evidence="2">WPN32</strain>
    </source>
</reference>
<gene>
    <name evidence="1" type="ORF">RQC66_07420</name>
</gene>
<protein>
    <submittedName>
        <fullName evidence="1">DUF3224 domain-containing protein</fullName>
    </submittedName>
</protein>
<dbReference type="EMBL" id="JAVTLL010000004">
    <property type="protein sequence ID" value="MDT7840556.1"/>
    <property type="molecule type" value="Genomic_DNA"/>
</dbReference>
<accession>A0ABU3LMW3</accession>
<name>A0ABU3LMW3_9ACTN</name>